<feature type="domain" description="Tyr recombinase" evidence="5">
    <location>
        <begin position="174"/>
        <end position="320"/>
    </location>
</feature>
<keyword evidence="2" id="KW-0229">DNA integration</keyword>
<accession>A0ABQ4L3T5</accession>
<dbReference type="Proteomes" id="UP000680670">
    <property type="component" value="Unassembled WGS sequence"/>
</dbReference>
<reference evidence="6 7" key="1">
    <citation type="submission" date="2021-03" db="EMBL/GenBank/DDBJ databases">
        <title>Antimicrobial resistance genes in bacteria isolated from Japanese honey, and their potential for conferring macrolide and lincosamide resistance in the American foulbrood pathogen Paenibacillus larvae.</title>
        <authorList>
            <person name="Okamoto M."/>
            <person name="Kumagai M."/>
            <person name="Kanamori H."/>
            <person name="Takamatsu D."/>
        </authorList>
    </citation>
    <scope>NUCLEOTIDE SEQUENCE [LARGE SCALE GENOMIC DNA]</scope>
    <source>
        <strain evidence="6 7">J6TS1</strain>
    </source>
</reference>
<evidence type="ECO:0000313" key="7">
    <source>
        <dbReference type="Proteomes" id="UP000680670"/>
    </source>
</evidence>
<dbReference type="RefSeq" id="WP_213021535.1">
    <property type="nucleotide sequence ID" value="NZ_BORJ01000018.1"/>
</dbReference>
<protein>
    <submittedName>
        <fullName evidence="6">Site-specific integrase</fullName>
    </submittedName>
</protein>
<gene>
    <name evidence="6" type="ORF">J6TS1_48080</name>
</gene>
<dbReference type="SUPFAM" id="SSF56349">
    <property type="entry name" value="DNA breaking-rejoining enzymes"/>
    <property type="match status" value="1"/>
</dbReference>
<dbReference type="PROSITE" id="PS51898">
    <property type="entry name" value="TYR_RECOMBINASE"/>
    <property type="match status" value="1"/>
</dbReference>
<dbReference type="InterPro" id="IPR010998">
    <property type="entry name" value="Integrase_recombinase_N"/>
</dbReference>
<evidence type="ECO:0000256" key="1">
    <source>
        <dbReference type="ARBA" id="ARBA00008857"/>
    </source>
</evidence>
<dbReference type="InterPro" id="IPR028259">
    <property type="entry name" value="AP2-like_int_N"/>
</dbReference>
<evidence type="ECO:0000256" key="3">
    <source>
        <dbReference type="ARBA" id="ARBA00023125"/>
    </source>
</evidence>
<dbReference type="Pfam" id="PF14659">
    <property type="entry name" value="Phage_int_SAM_3"/>
    <property type="match status" value="1"/>
</dbReference>
<dbReference type="InterPro" id="IPR050808">
    <property type="entry name" value="Phage_Integrase"/>
</dbReference>
<sequence length="320" mass="37975">MASYKKYQSKSGLRWLVQISLGKDPMTGKYKSTTRRGFKTKKEAEVAAREILTKHSRGTFLTQNKTTFEEVFNEWIVSEGKRLKQSTINSKTGKFKKHILPYFSKLHIQKISSNHCQDFIDQLSSKISSFKEYGNQLDLLFRYAIKKKIITDNPMNYVLYPSIPEKQQYSKNDLNVLYWEKDTLKDFLERCEEELTFREYALFRTLLFTGIRKGELGALLESDINTDKRSLTINKTLYWEKREYILLTTKTKNSRRVISLDEKTFEVLLKLKDLNKDLRNNHRNPEIEHFLFPRITDLKPFRLAYPNELLDSVCKKDRKY</sequence>
<dbReference type="Pfam" id="PF14657">
    <property type="entry name" value="Arm-DNA-bind_4"/>
    <property type="match status" value="1"/>
</dbReference>
<dbReference type="EMBL" id="BORJ01000018">
    <property type="protein sequence ID" value="GIN98938.1"/>
    <property type="molecule type" value="Genomic_DNA"/>
</dbReference>
<dbReference type="PANTHER" id="PTHR30629">
    <property type="entry name" value="PROPHAGE INTEGRASE"/>
    <property type="match status" value="1"/>
</dbReference>
<organism evidence="6 7">
    <name type="scientific">Siminovitchia terrae</name>
    <name type="common">Bacillus terrae</name>
    <dbReference type="NCBI Taxonomy" id="1914933"/>
    <lineage>
        <taxon>Bacteria</taxon>
        <taxon>Bacillati</taxon>
        <taxon>Bacillota</taxon>
        <taxon>Bacilli</taxon>
        <taxon>Bacillales</taxon>
        <taxon>Bacillaceae</taxon>
        <taxon>Siminovitchia</taxon>
    </lineage>
</organism>
<dbReference type="PANTHER" id="PTHR30629:SF2">
    <property type="entry name" value="PROPHAGE INTEGRASE INTS-RELATED"/>
    <property type="match status" value="1"/>
</dbReference>
<name>A0ABQ4L3T5_SIMTE</name>
<dbReference type="InterPro" id="IPR004107">
    <property type="entry name" value="Integrase_SAM-like_N"/>
</dbReference>
<proteinExistence type="inferred from homology"/>
<dbReference type="InterPro" id="IPR013762">
    <property type="entry name" value="Integrase-like_cat_sf"/>
</dbReference>
<keyword evidence="4" id="KW-0233">DNA recombination</keyword>
<keyword evidence="3" id="KW-0238">DNA-binding</keyword>
<evidence type="ECO:0000313" key="6">
    <source>
        <dbReference type="EMBL" id="GIN98938.1"/>
    </source>
</evidence>
<dbReference type="InterPro" id="IPR002104">
    <property type="entry name" value="Integrase_catalytic"/>
</dbReference>
<evidence type="ECO:0000256" key="2">
    <source>
        <dbReference type="ARBA" id="ARBA00022908"/>
    </source>
</evidence>
<dbReference type="Gene3D" id="1.10.150.130">
    <property type="match status" value="1"/>
</dbReference>
<dbReference type="InterPro" id="IPR011010">
    <property type="entry name" value="DNA_brk_join_enz"/>
</dbReference>
<keyword evidence="7" id="KW-1185">Reference proteome</keyword>
<comment type="similarity">
    <text evidence="1">Belongs to the 'phage' integrase family.</text>
</comment>
<evidence type="ECO:0000259" key="5">
    <source>
        <dbReference type="PROSITE" id="PS51898"/>
    </source>
</evidence>
<comment type="caution">
    <text evidence="6">The sequence shown here is derived from an EMBL/GenBank/DDBJ whole genome shotgun (WGS) entry which is preliminary data.</text>
</comment>
<dbReference type="Gene3D" id="1.10.443.10">
    <property type="entry name" value="Intergrase catalytic core"/>
    <property type="match status" value="1"/>
</dbReference>
<evidence type="ECO:0000256" key="4">
    <source>
        <dbReference type="ARBA" id="ARBA00023172"/>
    </source>
</evidence>